<gene>
    <name evidence="4" type="ORF">EV194_105178</name>
</gene>
<dbReference type="PANTHER" id="PTHR36582:SF2">
    <property type="entry name" value="ANTITOXIN PARD"/>
    <property type="match status" value="1"/>
</dbReference>
<comment type="caution">
    <text evidence="4">The sequence shown here is derived from an EMBL/GenBank/DDBJ whole genome shotgun (WGS) entry which is preliminary data.</text>
</comment>
<keyword evidence="2" id="KW-1277">Toxin-antitoxin system</keyword>
<dbReference type="GO" id="GO:0006355">
    <property type="term" value="P:regulation of DNA-templated transcription"/>
    <property type="evidence" value="ECO:0007669"/>
    <property type="project" value="InterPro"/>
</dbReference>
<dbReference type="Gene3D" id="6.10.10.120">
    <property type="entry name" value="Antitoxin ParD1-like"/>
    <property type="match status" value="1"/>
</dbReference>
<keyword evidence="3" id="KW-0175">Coiled coil</keyword>
<proteinExistence type="inferred from homology"/>
<organism evidence="4 5">
    <name type="scientific">Natronoflexus pectinivorans</name>
    <dbReference type="NCBI Taxonomy" id="682526"/>
    <lineage>
        <taxon>Bacteria</taxon>
        <taxon>Pseudomonadati</taxon>
        <taxon>Bacteroidota</taxon>
        <taxon>Bacteroidia</taxon>
        <taxon>Marinilabiliales</taxon>
        <taxon>Marinilabiliaceae</taxon>
        <taxon>Natronoflexus</taxon>
    </lineage>
</organism>
<dbReference type="Pfam" id="PF03693">
    <property type="entry name" value="ParD_antitoxin"/>
    <property type="match status" value="1"/>
</dbReference>
<dbReference type="Proteomes" id="UP000295221">
    <property type="component" value="Unassembled WGS sequence"/>
</dbReference>
<dbReference type="SUPFAM" id="SSF47598">
    <property type="entry name" value="Ribbon-helix-helix"/>
    <property type="match status" value="1"/>
</dbReference>
<dbReference type="InterPro" id="IPR010985">
    <property type="entry name" value="Ribbon_hlx_hlx"/>
</dbReference>
<name>A0A4R2GJZ6_9BACT</name>
<evidence type="ECO:0000256" key="3">
    <source>
        <dbReference type="SAM" id="Coils"/>
    </source>
</evidence>
<evidence type="ECO:0000313" key="5">
    <source>
        <dbReference type="Proteomes" id="UP000295221"/>
    </source>
</evidence>
<evidence type="ECO:0000256" key="1">
    <source>
        <dbReference type="ARBA" id="ARBA00008580"/>
    </source>
</evidence>
<dbReference type="EMBL" id="SLWK01000005">
    <property type="protein sequence ID" value="TCO08374.1"/>
    <property type="molecule type" value="Genomic_DNA"/>
</dbReference>
<keyword evidence="5" id="KW-1185">Reference proteome</keyword>
<dbReference type="InterPro" id="IPR022789">
    <property type="entry name" value="ParD"/>
</dbReference>
<dbReference type="NCBIfam" id="TIGR02606">
    <property type="entry name" value="antidote_CC2985"/>
    <property type="match status" value="1"/>
</dbReference>
<dbReference type="CDD" id="cd22231">
    <property type="entry name" value="RHH_NikR_HicB-like"/>
    <property type="match status" value="1"/>
</dbReference>
<feature type="coiled-coil region" evidence="3">
    <location>
        <begin position="33"/>
        <end position="60"/>
    </location>
</feature>
<reference evidence="4 5" key="1">
    <citation type="submission" date="2019-03" db="EMBL/GenBank/DDBJ databases">
        <title>Genomic Encyclopedia of Type Strains, Phase IV (KMG-IV): sequencing the most valuable type-strain genomes for metagenomic binning, comparative biology and taxonomic classification.</title>
        <authorList>
            <person name="Goeker M."/>
        </authorList>
    </citation>
    <scope>NUCLEOTIDE SEQUENCE [LARGE SCALE GENOMIC DNA]</scope>
    <source>
        <strain evidence="4 5">DSM 24179</strain>
    </source>
</reference>
<accession>A0A4R2GJZ6</accession>
<protein>
    <submittedName>
        <fullName evidence="4">Antitoxin ParD1/3/4</fullName>
    </submittedName>
</protein>
<dbReference type="AlphaFoldDB" id="A0A4R2GJZ6"/>
<dbReference type="InterPro" id="IPR038296">
    <property type="entry name" value="ParD_sf"/>
</dbReference>
<evidence type="ECO:0000256" key="2">
    <source>
        <dbReference type="ARBA" id="ARBA00022649"/>
    </source>
</evidence>
<comment type="similarity">
    <text evidence="1">Belongs to the ParD antitoxin family.</text>
</comment>
<dbReference type="PANTHER" id="PTHR36582">
    <property type="entry name" value="ANTITOXIN PARD"/>
    <property type="match status" value="1"/>
</dbReference>
<dbReference type="RefSeq" id="WP_132433662.1">
    <property type="nucleotide sequence ID" value="NZ_SLWK01000005.1"/>
</dbReference>
<sequence>MGKNTSISIGAHFEDFINSSVASGKYSSASEVVRSALRLLEAEEKKLNELRNALIEGENSQMVENFNAGKHLTDLHQRYL</sequence>
<evidence type="ECO:0000313" key="4">
    <source>
        <dbReference type="EMBL" id="TCO08374.1"/>
    </source>
</evidence>